<feature type="region of interest" description="Disordered" evidence="1">
    <location>
        <begin position="323"/>
        <end position="360"/>
    </location>
</feature>
<organism evidence="2 3">
    <name type="scientific">Quillaja saponaria</name>
    <name type="common">Soap bark tree</name>
    <dbReference type="NCBI Taxonomy" id="32244"/>
    <lineage>
        <taxon>Eukaryota</taxon>
        <taxon>Viridiplantae</taxon>
        <taxon>Streptophyta</taxon>
        <taxon>Embryophyta</taxon>
        <taxon>Tracheophyta</taxon>
        <taxon>Spermatophyta</taxon>
        <taxon>Magnoliopsida</taxon>
        <taxon>eudicotyledons</taxon>
        <taxon>Gunneridae</taxon>
        <taxon>Pentapetalae</taxon>
        <taxon>rosids</taxon>
        <taxon>fabids</taxon>
        <taxon>Fabales</taxon>
        <taxon>Quillajaceae</taxon>
        <taxon>Quillaja</taxon>
    </lineage>
</organism>
<name>A0AAD7LTE7_QUISA</name>
<comment type="caution">
    <text evidence="2">The sequence shown here is derived from an EMBL/GenBank/DDBJ whole genome shotgun (WGS) entry which is preliminary data.</text>
</comment>
<reference evidence="2" key="1">
    <citation type="journal article" date="2023" name="Science">
        <title>Elucidation of the pathway for biosynthesis of saponin adjuvants from the soapbark tree.</title>
        <authorList>
            <person name="Reed J."/>
            <person name="Orme A."/>
            <person name="El-Demerdash A."/>
            <person name="Owen C."/>
            <person name="Martin L.B.B."/>
            <person name="Misra R.C."/>
            <person name="Kikuchi S."/>
            <person name="Rejzek M."/>
            <person name="Martin A.C."/>
            <person name="Harkess A."/>
            <person name="Leebens-Mack J."/>
            <person name="Louveau T."/>
            <person name="Stephenson M.J."/>
            <person name="Osbourn A."/>
        </authorList>
    </citation>
    <scope>NUCLEOTIDE SEQUENCE</scope>
    <source>
        <strain evidence="2">S10</strain>
    </source>
</reference>
<dbReference type="PANTHER" id="PTHR34682">
    <property type="entry name" value="AT HOOK MOTIF-CONTAINING PROTEIN"/>
    <property type="match status" value="1"/>
</dbReference>
<evidence type="ECO:0000313" key="3">
    <source>
        <dbReference type="Proteomes" id="UP001163823"/>
    </source>
</evidence>
<dbReference type="InterPro" id="IPR045881">
    <property type="entry name" value="MNM1-like"/>
</dbReference>
<feature type="compositionally biased region" description="Basic residues" evidence="1">
    <location>
        <begin position="19"/>
        <end position="29"/>
    </location>
</feature>
<evidence type="ECO:0000256" key="1">
    <source>
        <dbReference type="SAM" id="MobiDB-lite"/>
    </source>
</evidence>
<protein>
    <submittedName>
        <fullName evidence="2">AT hook motif-containing protein</fullName>
    </submittedName>
</protein>
<dbReference type="KEGG" id="qsa:O6P43_013729"/>
<keyword evidence="3" id="KW-1185">Reference proteome</keyword>
<accession>A0AAD7LTE7</accession>
<proteinExistence type="predicted"/>
<evidence type="ECO:0000313" key="2">
    <source>
        <dbReference type="EMBL" id="KAJ7963832.1"/>
    </source>
</evidence>
<feature type="compositionally biased region" description="Polar residues" evidence="1">
    <location>
        <begin position="192"/>
        <end position="201"/>
    </location>
</feature>
<feature type="region of interest" description="Disordered" evidence="1">
    <location>
        <begin position="1"/>
        <end position="60"/>
    </location>
</feature>
<feature type="region of interest" description="Disordered" evidence="1">
    <location>
        <begin position="369"/>
        <end position="388"/>
    </location>
</feature>
<feature type="compositionally biased region" description="Low complexity" evidence="1">
    <location>
        <begin position="35"/>
        <end position="51"/>
    </location>
</feature>
<dbReference type="Proteomes" id="UP001163823">
    <property type="component" value="Chromosome 6"/>
</dbReference>
<dbReference type="AlphaFoldDB" id="A0AAD7LTE7"/>
<feature type="compositionally biased region" description="Low complexity" evidence="1">
    <location>
        <begin position="175"/>
        <end position="187"/>
    </location>
</feature>
<feature type="compositionally biased region" description="Polar residues" evidence="1">
    <location>
        <begin position="324"/>
        <end position="350"/>
    </location>
</feature>
<dbReference type="PANTHER" id="PTHR34682:SF1">
    <property type="entry name" value="PROTEIN METABOLIC NETWORK MODULATOR 1"/>
    <property type="match status" value="1"/>
</dbReference>
<gene>
    <name evidence="2" type="ORF">O6P43_013729</name>
</gene>
<sequence length="388" mass="42014">MNQGNQNSNPGGSADVPLKRKRGRPRKYPRPNFEQNARPRNQNLQNRQNAQVPPGFDRVNENENYERIPFDNANGFVIGQVVSCVIDGAFDAGYLLSVRAGHPNNVLRGVVFKPGHVVPITAENDVAPNIPMIPRYEVPFPTGTNGSFERNEQHVSMHKNVSYPLHGSPAVNQVRRSASSSSNLLASKGKQLHSSAQQSGHPVTRGNVVPIVLQPGKTSSEVPGSDQLSLVAIQASHALTMNGKAAQVANGSTATSDLPIVKDQTPRSQSQTSQMMLSKGIQNEKVYLHQLSAEALQEEEARSLKLPDLSIENLLTEVIERIKTPTQTPETKIDNSQSGGKPSVKNSCQGLENKANDMDLPPLVKPLQALQPNHAGISLSASRPLESD</sequence>
<feature type="compositionally biased region" description="Low complexity" evidence="1">
    <location>
        <begin position="1"/>
        <end position="13"/>
    </location>
</feature>
<feature type="region of interest" description="Disordered" evidence="1">
    <location>
        <begin position="175"/>
        <end position="206"/>
    </location>
</feature>
<dbReference type="EMBL" id="JARAOO010000006">
    <property type="protein sequence ID" value="KAJ7963832.1"/>
    <property type="molecule type" value="Genomic_DNA"/>
</dbReference>